<reference evidence="8" key="1">
    <citation type="submission" date="2017-02" db="UniProtKB">
        <authorList>
            <consortium name="WormBaseParasite"/>
        </authorList>
    </citation>
    <scope>IDENTIFICATION</scope>
</reference>
<evidence type="ECO:0000313" key="8">
    <source>
        <dbReference type="WBParaSite" id="PTRK_0000735100.1"/>
    </source>
</evidence>
<evidence type="ECO:0000256" key="4">
    <source>
        <dbReference type="ARBA" id="ARBA00022989"/>
    </source>
</evidence>
<dbReference type="GO" id="GO:0016020">
    <property type="term" value="C:membrane"/>
    <property type="evidence" value="ECO:0007669"/>
    <property type="project" value="UniProtKB-SubCell"/>
</dbReference>
<keyword evidence="3 6" id="KW-0812">Transmembrane</keyword>
<keyword evidence="5 6" id="KW-0472">Membrane</keyword>
<feature type="transmembrane region" description="Helical" evidence="6">
    <location>
        <begin position="20"/>
        <end position="38"/>
    </location>
</feature>
<dbReference type="PANTHER" id="PTHR31322:SF2">
    <property type="entry name" value="E3 UBIQUITIN-PROTEIN LIGASE TM129"/>
    <property type="match status" value="1"/>
</dbReference>
<comment type="similarity">
    <text evidence="2">Belongs to the TMEM129 family.</text>
</comment>
<name>A0A0N4ZHF3_PARTI</name>
<evidence type="ECO:0000256" key="6">
    <source>
        <dbReference type="SAM" id="Phobius"/>
    </source>
</evidence>
<evidence type="ECO:0000256" key="2">
    <source>
        <dbReference type="ARBA" id="ARBA00007332"/>
    </source>
</evidence>
<dbReference type="Proteomes" id="UP000038045">
    <property type="component" value="Unplaced"/>
</dbReference>
<dbReference type="GO" id="GO:0061630">
    <property type="term" value="F:ubiquitin protein ligase activity"/>
    <property type="evidence" value="ECO:0007669"/>
    <property type="project" value="InterPro"/>
</dbReference>
<comment type="subcellular location">
    <subcellularLocation>
        <location evidence="1">Membrane</location>
        <topology evidence="1">Multi-pass membrane protein</topology>
    </subcellularLocation>
</comment>
<sequence>MIQYDWLAGFAIYFLARYPPPAFIGSGLTLDNLVLLFFKDNNATSFIAKNIHRAKVTFISHTIIAAGYFSFMTYKSYMNFDSSNLIMIIQTIITILAAFYTTFMFYTKVKKNNNPDDIILQLSKYASNERELKEIISEIDLNYYNNVPVVYGEVEHSKVVIIGNWLFKMELYGAKVVKLDDTELILKESLNRFNRGRIMETLYRIQLRGVEYKYDPFEIILSFTVLEELNTRVRTSIDKLLIEKHNIITAKFKERISGNPKYYISQDEEIENCLGCLQNKSNVIIRKRCGDVGEEGGVLPCEECNCRSLWCVRCLALIYESKCGKNISDGMLPIFCKASCPTCRARFCILDVQMIEVSNENTG</sequence>
<proteinExistence type="inferred from homology"/>
<keyword evidence="4 6" id="KW-1133">Transmembrane helix</keyword>
<evidence type="ECO:0000256" key="1">
    <source>
        <dbReference type="ARBA" id="ARBA00004141"/>
    </source>
</evidence>
<dbReference type="STRING" id="131310.A0A0N4ZHF3"/>
<feature type="transmembrane region" description="Helical" evidence="6">
    <location>
        <begin position="58"/>
        <end position="74"/>
    </location>
</feature>
<evidence type="ECO:0000256" key="5">
    <source>
        <dbReference type="ARBA" id="ARBA00023136"/>
    </source>
</evidence>
<accession>A0A0N4ZHF3</accession>
<evidence type="ECO:0000256" key="3">
    <source>
        <dbReference type="ARBA" id="ARBA00022692"/>
    </source>
</evidence>
<dbReference type="GO" id="GO:0005783">
    <property type="term" value="C:endoplasmic reticulum"/>
    <property type="evidence" value="ECO:0007669"/>
    <property type="project" value="TreeGrafter"/>
</dbReference>
<dbReference type="GO" id="GO:0016567">
    <property type="term" value="P:protein ubiquitination"/>
    <property type="evidence" value="ECO:0007669"/>
    <property type="project" value="InterPro"/>
</dbReference>
<evidence type="ECO:0000313" key="7">
    <source>
        <dbReference type="Proteomes" id="UP000038045"/>
    </source>
</evidence>
<dbReference type="AlphaFoldDB" id="A0A0N4ZHF3"/>
<keyword evidence="7" id="KW-1185">Reference proteome</keyword>
<dbReference type="Pfam" id="PF10272">
    <property type="entry name" value="Tmpp129"/>
    <property type="match status" value="1"/>
</dbReference>
<dbReference type="InterPro" id="IPR018801">
    <property type="entry name" value="TM129"/>
</dbReference>
<dbReference type="PANTHER" id="PTHR31322">
    <property type="entry name" value="E3 UBIQUITIN-PROTEIN LIGASE TM129"/>
    <property type="match status" value="1"/>
</dbReference>
<dbReference type="WBParaSite" id="PTRK_0000735100.1">
    <property type="protein sequence ID" value="PTRK_0000735100.1"/>
    <property type="gene ID" value="PTRK_0000735100"/>
</dbReference>
<organism evidence="7 8">
    <name type="scientific">Parastrongyloides trichosuri</name>
    <name type="common">Possum-specific nematode worm</name>
    <dbReference type="NCBI Taxonomy" id="131310"/>
    <lineage>
        <taxon>Eukaryota</taxon>
        <taxon>Metazoa</taxon>
        <taxon>Ecdysozoa</taxon>
        <taxon>Nematoda</taxon>
        <taxon>Chromadorea</taxon>
        <taxon>Rhabditida</taxon>
        <taxon>Tylenchina</taxon>
        <taxon>Panagrolaimomorpha</taxon>
        <taxon>Strongyloidoidea</taxon>
        <taxon>Strongyloididae</taxon>
        <taxon>Parastrongyloides</taxon>
    </lineage>
</organism>
<protein>
    <submittedName>
        <fullName evidence="8">RING-type domain-containing protein</fullName>
    </submittedName>
</protein>
<feature type="transmembrane region" description="Helical" evidence="6">
    <location>
        <begin position="86"/>
        <end position="106"/>
    </location>
</feature>